<proteinExistence type="predicted"/>
<feature type="transmembrane region" description="Helical" evidence="1">
    <location>
        <begin position="72"/>
        <end position="90"/>
    </location>
</feature>
<dbReference type="Proteomes" id="UP000187209">
    <property type="component" value="Unassembled WGS sequence"/>
</dbReference>
<dbReference type="EMBL" id="MPUH01000933">
    <property type="protein sequence ID" value="OMJ72064.1"/>
    <property type="molecule type" value="Genomic_DNA"/>
</dbReference>
<gene>
    <name evidence="2" type="ORF">SteCoe_29570</name>
</gene>
<dbReference type="AlphaFoldDB" id="A0A1R2B5J9"/>
<reference evidence="2 3" key="1">
    <citation type="submission" date="2016-11" db="EMBL/GenBank/DDBJ databases">
        <title>The macronuclear genome of Stentor coeruleus: a giant cell with tiny introns.</title>
        <authorList>
            <person name="Slabodnick M."/>
            <person name="Ruby J.G."/>
            <person name="Reiff S.B."/>
            <person name="Swart E.C."/>
            <person name="Gosai S."/>
            <person name="Prabakaran S."/>
            <person name="Witkowska E."/>
            <person name="Larue G.E."/>
            <person name="Fisher S."/>
            <person name="Freeman R.M."/>
            <person name="Gunawardena J."/>
            <person name="Chu W."/>
            <person name="Stover N.A."/>
            <person name="Gregory B.D."/>
            <person name="Nowacki M."/>
            <person name="Derisi J."/>
            <person name="Roy S.W."/>
            <person name="Marshall W.F."/>
            <person name="Sood P."/>
        </authorList>
    </citation>
    <scope>NUCLEOTIDE SEQUENCE [LARGE SCALE GENOMIC DNA]</scope>
    <source>
        <strain evidence="2">WM001</strain>
    </source>
</reference>
<evidence type="ECO:0000313" key="2">
    <source>
        <dbReference type="EMBL" id="OMJ72064.1"/>
    </source>
</evidence>
<keyword evidence="1" id="KW-0812">Transmembrane</keyword>
<organism evidence="2 3">
    <name type="scientific">Stentor coeruleus</name>
    <dbReference type="NCBI Taxonomy" id="5963"/>
    <lineage>
        <taxon>Eukaryota</taxon>
        <taxon>Sar</taxon>
        <taxon>Alveolata</taxon>
        <taxon>Ciliophora</taxon>
        <taxon>Postciliodesmatophora</taxon>
        <taxon>Heterotrichea</taxon>
        <taxon>Heterotrichida</taxon>
        <taxon>Stentoridae</taxon>
        <taxon>Stentor</taxon>
    </lineage>
</organism>
<keyword evidence="3" id="KW-1185">Reference proteome</keyword>
<keyword evidence="1" id="KW-1133">Transmembrane helix</keyword>
<comment type="caution">
    <text evidence="2">The sequence shown here is derived from an EMBL/GenBank/DDBJ whole genome shotgun (WGS) entry which is preliminary data.</text>
</comment>
<protein>
    <submittedName>
        <fullName evidence="2">Uncharacterized protein</fullName>
    </submittedName>
</protein>
<sequence length="149" mass="17470">MLDWINSLKTSYEKECARQSASMIAVQKMFEEGNYAIYSKDLSAEFRKMGMISIATFVGACVFARYGMKNNFYRFGLISAANGSLFFWVWPYCMANMIEIVAEDPMEYGQIIRAVMIFKNPKGQKTKYYEELSEKYRHYSYTKNTKKEF</sequence>
<evidence type="ECO:0000256" key="1">
    <source>
        <dbReference type="SAM" id="Phobius"/>
    </source>
</evidence>
<accession>A0A1R2B5J9</accession>
<name>A0A1R2B5J9_9CILI</name>
<evidence type="ECO:0000313" key="3">
    <source>
        <dbReference type="Proteomes" id="UP000187209"/>
    </source>
</evidence>
<feature type="transmembrane region" description="Helical" evidence="1">
    <location>
        <begin position="49"/>
        <end position="66"/>
    </location>
</feature>
<keyword evidence="1" id="KW-0472">Membrane</keyword>